<evidence type="ECO:0000256" key="1">
    <source>
        <dbReference type="SAM" id="MobiDB-lite"/>
    </source>
</evidence>
<dbReference type="PANTHER" id="PTHR46519:SF3">
    <property type="entry name" value="RING_U-BOX SUPERFAMILY PROTEIN"/>
    <property type="match status" value="1"/>
</dbReference>
<keyword evidence="3" id="KW-1185">Reference proteome</keyword>
<dbReference type="OrthoDB" id="6078042at2759"/>
<feature type="compositionally biased region" description="Polar residues" evidence="1">
    <location>
        <begin position="380"/>
        <end position="398"/>
    </location>
</feature>
<feature type="compositionally biased region" description="Basic and acidic residues" evidence="1">
    <location>
        <begin position="399"/>
        <end position="411"/>
    </location>
</feature>
<dbReference type="AlphaFoldDB" id="A0A2U1P3D0"/>
<feature type="compositionally biased region" description="Basic and acidic residues" evidence="1">
    <location>
        <begin position="348"/>
        <end position="379"/>
    </location>
</feature>
<sequence>MAVAGINNVTVLESRWGNQEMPITRTSYIRKMWRDLEEDTKNREVRSHMGSQCSCSSQGAGSDHVSITTSELENECPPDHNQMEIRVQNGDGDNGNLCLQQSPAIGTADKERVRQVFREWGSKNGSGRVLSFSHKNKGSRAQTPCENECKRVRTVRQWIESNAQQAETGQSVIEEQALEIGSRKSVRMLFGRHDLLDLLKSFEIGRQKEIQSLLENRPVSNFAHRNRLQSLLRGRFLWNQRFVEDKKSTSVAASELGLLRQTHTVSDLRKGFLSRADNDEQIHDEPPSDYDDHQENIQELPNDTVNEQIQDEPQSDTSSNNGMKYHQENSQELTDDIADEPETIITRHNIEGSHKIDSLTETHGSPREYDVLVGERHEQTSVNERMQQLPPTEIVDSSDQYHDGSDDRNQDTRHINLSQQTLEHESAPQSPSPSPSILLHDQYQSDREELEVHDAFDPVNPSENNEDNLSWQEGFVEAEEWEEPIIGNTDIEWHHLTSPESNEGLDANSIENEDEWYQGTVPSDDDDTADNWFGADNRTDAIYTYDGDNSNRLELRELMSRRRVSNLLQSGFSLRLDQLLQSYVERQEQASQSDDEWMLEHEQQDLDQQSVFENDDVSQAVQSAGVHSLPPAIPQHSGTELEIINGLRIDMVRLQEQMNSMQSTLETCMKMQHELRRSVQQEVSSALSRLSFSGEDSLETCFLCCDNRGSDFSPERCGRVHVCSKCAKKINWSKLKESVRHP</sequence>
<accession>A0A2U1P3D0</accession>
<evidence type="ECO:0000313" key="3">
    <source>
        <dbReference type="Proteomes" id="UP000245207"/>
    </source>
</evidence>
<comment type="caution">
    <text evidence="2">The sequence shown here is derived from an EMBL/GenBank/DDBJ whole genome shotgun (WGS) entry which is preliminary data.</text>
</comment>
<name>A0A2U1P3D0_ARTAN</name>
<organism evidence="2 3">
    <name type="scientific">Artemisia annua</name>
    <name type="common">Sweet wormwood</name>
    <dbReference type="NCBI Taxonomy" id="35608"/>
    <lineage>
        <taxon>Eukaryota</taxon>
        <taxon>Viridiplantae</taxon>
        <taxon>Streptophyta</taxon>
        <taxon>Embryophyta</taxon>
        <taxon>Tracheophyta</taxon>
        <taxon>Spermatophyta</taxon>
        <taxon>Magnoliopsida</taxon>
        <taxon>eudicotyledons</taxon>
        <taxon>Gunneridae</taxon>
        <taxon>Pentapetalae</taxon>
        <taxon>asterids</taxon>
        <taxon>campanulids</taxon>
        <taxon>Asterales</taxon>
        <taxon>Asteraceae</taxon>
        <taxon>Asteroideae</taxon>
        <taxon>Anthemideae</taxon>
        <taxon>Artemisiinae</taxon>
        <taxon>Artemisia</taxon>
    </lineage>
</organism>
<feature type="region of interest" description="Disordered" evidence="1">
    <location>
        <begin position="275"/>
        <end position="295"/>
    </location>
</feature>
<dbReference type="PANTHER" id="PTHR46519">
    <property type="entry name" value="RING/U-BOX SUPERFAMILY PROTEIN"/>
    <property type="match status" value="1"/>
</dbReference>
<proteinExistence type="predicted"/>
<reference evidence="2 3" key="1">
    <citation type="journal article" date="2018" name="Mol. Plant">
        <title>The genome of Artemisia annua provides insight into the evolution of Asteraceae family and artemisinin biosynthesis.</title>
        <authorList>
            <person name="Shen Q."/>
            <person name="Zhang L."/>
            <person name="Liao Z."/>
            <person name="Wang S."/>
            <person name="Yan T."/>
            <person name="Shi P."/>
            <person name="Liu M."/>
            <person name="Fu X."/>
            <person name="Pan Q."/>
            <person name="Wang Y."/>
            <person name="Lv Z."/>
            <person name="Lu X."/>
            <person name="Zhang F."/>
            <person name="Jiang W."/>
            <person name="Ma Y."/>
            <person name="Chen M."/>
            <person name="Hao X."/>
            <person name="Li L."/>
            <person name="Tang Y."/>
            <person name="Lv G."/>
            <person name="Zhou Y."/>
            <person name="Sun X."/>
            <person name="Brodelius P.E."/>
            <person name="Rose J.K.C."/>
            <person name="Tang K."/>
        </authorList>
    </citation>
    <scope>NUCLEOTIDE SEQUENCE [LARGE SCALE GENOMIC DNA]</scope>
    <source>
        <strain evidence="3">cv. Huhao1</strain>
        <tissue evidence="2">Leaf</tissue>
    </source>
</reference>
<protein>
    <submittedName>
        <fullName evidence="2">Uncharacterized protein</fullName>
    </submittedName>
</protein>
<dbReference type="Proteomes" id="UP000245207">
    <property type="component" value="Unassembled WGS sequence"/>
</dbReference>
<gene>
    <name evidence="2" type="ORF">CTI12_AA198900</name>
</gene>
<evidence type="ECO:0000313" key="2">
    <source>
        <dbReference type="EMBL" id="PWA80207.1"/>
    </source>
</evidence>
<dbReference type="EMBL" id="PKPP01001751">
    <property type="protein sequence ID" value="PWA80207.1"/>
    <property type="molecule type" value="Genomic_DNA"/>
</dbReference>
<feature type="region of interest" description="Disordered" evidence="1">
    <location>
        <begin position="346"/>
        <end position="411"/>
    </location>
</feature>